<comment type="similarity">
    <text evidence="1 4">Belongs to the D-isomer specific 2-hydroxyacid dehydrogenase family.</text>
</comment>
<gene>
    <name evidence="7" type="ORF">H8699_08365</name>
</gene>
<dbReference type="PROSITE" id="PS00671">
    <property type="entry name" value="D_2_HYDROXYACID_DH_3"/>
    <property type="match status" value="1"/>
</dbReference>
<dbReference type="RefSeq" id="WP_249285282.1">
    <property type="nucleotide sequence ID" value="NZ_JACRSO010000003.1"/>
</dbReference>
<accession>A0A926D1C1</accession>
<evidence type="ECO:0000256" key="4">
    <source>
        <dbReference type="RuleBase" id="RU003719"/>
    </source>
</evidence>
<dbReference type="PANTHER" id="PTHR10996:SF178">
    <property type="entry name" value="2-HYDROXYACID DEHYDROGENASE YGL185C-RELATED"/>
    <property type="match status" value="1"/>
</dbReference>
<comment type="caution">
    <text evidence="7">The sequence shown here is derived from an EMBL/GenBank/DDBJ whole genome shotgun (WGS) entry which is preliminary data.</text>
</comment>
<dbReference type="GO" id="GO:0005829">
    <property type="term" value="C:cytosol"/>
    <property type="evidence" value="ECO:0007669"/>
    <property type="project" value="TreeGrafter"/>
</dbReference>
<dbReference type="InterPro" id="IPR050223">
    <property type="entry name" value="D-isomer_2-hydroxyacid_DH"/>
</dbReference>
<dbReference type="EMBL" id="JACRSO010000003">
    <property type="protein sequence ID" value="MBC8529438.1"/>
    <property type="molecule type" value="Genomic_DNA"/>
</dbReference>
<dbReference type="InterPro" id="IPR036291">
    <property type="entry name" value="NAD(P)-bd_dom_sf"/>
</dbReference>
<evidence type="ECO:0000259" key="5">
    <source>
        <dbReference type="Pfam" id="PF00389"/>
    </source>
</evidence>
<organism evidence="7 8">
    <name type="scientific">Luoshenia tenuis</name>
    <dbReference type="NCBI Taxonomy" id="2763654"/>
    <lineage>
        <taxon>Bacteria</taxon>
        <taxon>Bacillati</taxon>
        <taxon>Bacillota</taxon>
        <taxon>Clostridia</taxon>
        <taxon>Christensenellales</taxon>
        <taxon>Christensenellaceae</taxon>
        <taxon>Luoshenia</taxon>
    </lineage>
</organism>
<evidence type="ECO:0000256" key="3">
    <source>
        <dbReference type="ARBA" id="ARBA00023027"/>
    </source>
</evidence>
<proteinExistence type="inferred from homology"/>
<sequence>MQPNIYVTRELPEKPMAALRKLGNVICNPEDRMLTHEELIKNVAGMDAVLCLLTDPIDEAVLKAAGPQCKIFANYAVGYNNIDITAATDCAIWVSNTPGVLTEATADIAWALLFACARRIVEGDRYMREGKFTGWAPKLFLGQDITGATLGVVGAGRIGGDFARKAKAFGMKVIYHNRRRDEALERDCDAEWVTLPELLQRSDYVSLHVPLTMETRHLIGEKELKMMKPTAILINTARGPVVDEKALAKALKEGTIWAAGLDVFENEPEYEMELRDLPNVTMMPHVASATIATRDRMGMMCVENIQAALSGKLPPNCLNPDARSL</sequence>
<dbReference type="Pfam" id="PF02826">
    <property type="entry name" value="2-Hacid_dh_C"/>
    <property type="match status" value="1"/>
</dbReference>
<keyword evidence="3" id="KW-0520">NAD</keyword>
<dbReference type="InterPro" id="IPR006140">
    <property type="entry name" value="D-isomer_DH_NAD-bd"/>
</dbReference>
<feature type="domain" description="D-isomer specific 2-hydroxyacid dehydrogenase catalytic" evidence="5">
    <location>
        <begin position="6"/>
        <end position="319"/>
    </location>
</feature>
<dbReference type="CDD" id="cd05301">
    <property type="entry name" value="GDH"/>
    <property type="match status" value="1"/>
</dbReference>
<dbReference type="PANTHER" id="PTHR10996">
    <property type="entry name" value="2-HYDROXYACID DEHYDROGENASE-RELATED"/>
    <property type="match status" value="1"/>
</dbReference>
<evidence type="ECO:0000256" key="2">
    <source>
        <dbReference type="ARBA" id="ARBA00023002"/>
    </source>
</evidence>
<dbReference type="Gene3D" id="3.40.50.720">
    <property type="entry name" value="NAD(P)-binding Rossmann-like Domain"/>
    <property type="match status" value="2"/>
</dbReference>
<dbReference type="InterPro" id="IPR029753">
    <property type="entry name" value="D-isomer_DH_CS"/>
</dbReference>
<dbReference type="GO" id="GO:0051287">
    <property type="term" value="F:NAD binding"/>
    <property type="evidence" value="ECO:0007669"/>
    <property type="project" value="InterPro"/>
</dbReference>
<dbReference type="Pfam" id="PF00389">
    <property type="entry name" value="2-Hacid_dh"/>
    <property type="match status" value="1"/>
</dbReference>
<dbReference type="PROSITE" id="PS00065">
    <property type="entry name" value="D_2_HYDROXYACID_DH_1"/>
    <property type="match status" value="1"/>
</dbReference>
<dbReference type="Proteomes" id="UP000654279">
    <property type="component" value="Unassembled WGS sequence"/>
</dbReference>
<dbReference type="GO" id="GO:0016618">
    <property type="term" value="F:hydroxypyruvate reductase [NAD(P)H] activity"/>
    <property type="evidence" value="ECO:0007669"/>
    <property type="project" value="TreeGrafter"/>
</dbReference>
<dbReference type="SUPFAM" id="SSF52283">
    <property type="entry name" value="Formate/glycerate dehydrogenase catalytic domain-like"/>
    <property type="match status" value="1"/>
</dbReference>
<dbReference type="SUPFAM" id="SSF51735">
    <property type="entry name" value="NAD(P)-binding Rossmann-fold domains"/>
    <property type="match status" value="1"/>
</dbReference>
<keyword evidence="8" id="KW-1185">Reference proteome</keyword>
<protein>
    <submittedName>
        <fullName evidence="7">D-glycerate dehydrogenase</fullName>
    </submittedName>
</protein>
<evidence type="ECO:0000256" key="1">
    <source>
        <dbReference type="ARBA" id="ARBA00005854"/>
    </source>
</evidence>
<dbReference type="FunFam" id="3.40.50.720:FF:000203">
    <property type="entry name" value="D-3-phosphoglycerate dehydrogenase (SerA)"/>
    <property type="match status" value="1"/>
</dbReference>
<keyword evidence="2 4" id="KW-0560">Oxidoreductase</keyword>
<name>A0A926D1C1_9FIRM</name>
<dbReference type="AlphaFoldDB" id="A0A926D1C1"/>
<evidence type="ECO:0000259" key="6">
    <source>
        <dbReference type="Pfam" id="PF02826"/>
    </source>
</evidence>
<dbReference type="GO" id="GO:0030267">
    <property type="term" value="F:glyoxylate reductase (NADPH) activity"/>
    <property type="evidence" value="ECO:0007669"/>
    <property type="project" value="TreeGrafter"/>
</dbReference>
<reference evidence="7" key="1">
    <citation type="submission" date="2020-08" db="EMBL/GenBank/DDBJ databases">
        <title>Genome public.</title>
        <authorList>
            <person name="Liu C."/>
            <person name="Sun Q."/>
        </authorList>
    </citation>
    <scope>NUCLEOTIDE SEQUENCE</scope>
    <source>
        <strain evidence="7">NSJ-44</strain>
    </source>
</reference>
<dbReference type="InterPro" id="IPR029752">
    <property type="entry name" value="D-isomer_DH_CS1"/>
</dbReference>
<evidence type="ECO:0000313" key="8">
    <source>
        <dbReference type="Proteomes" id="UP000654279"/>
    </source>
</evidence>
<evidence type="ECO:0000313" key="7">
    <source>
        <dbReference type="EMBL" id="MBC8529438.1"/>
    </source>
</evidence>
<dbReference type="InterPro" id="IPR006139">
    <property type="entry name" value="D-isomer_2_OHA_DH_cat_dom"/>
</dbReference>
<feature type="domain" description="D-isomer specific 2-hydroxyacid dehydrogenase NAD-binding" evidence="6">
    <location>
        <begin position="111"/>
        <end position="287"/>
    </location>
</feature>